<gene>
    <name evidence="2" type="ORF">AK812_SmicGene34125</name>
</gene>
<dbReference type="Proteomes" id="UP000186817">
    <property type="component" value="Unassembled WGS sequence"/>
</dbReference>
<evidence type="ECO:0000313" key="2">
    <source>
        <dbReference type="EMBL" id="OLP84948.1"/>
    </source>
</evidence>
<sequence>MCLGLSRRAWRMACFPPDVNAQIGDSWWGLPAGMTVHPSPALSGSYAASFLHCLRGVASLACTLPCGQDVQVIEERQESPGRMECGRGLAPSGMLAEGEKRRRQRINLFAPFSLGHIAALPRLVPPAVCGRPLQWQSGGAGGDHSAGGLQRRTAMPCVVVQQPPGGLVTGCKLSSGEEMAGPGRTAFPHLAHTCSRFRSAMASAATSAHCYAVDWVAALRLATAPILPVGRPPLGPAVRCALVLREGACEREACVLNPMQVPLLHSYVVARDGGEYSMNIFDEAWANKFNKLSSLSVSQSLQHAYTKENARDPPAGQPDWKLHGTFMADKLAQRLLDQDRLLQQHPHVPLPSHREAPIAFIYSRLRTVAPADGGLTSMTPRSATVFGGGKKTGMLPDLSARHPAPASTWGSGPPRCNVMPCLVRSSVGVVKQVGVGGSIEHRGVRQDASQFGPTRERRSRCGTPRRPAAGTSRSKLSAPAFVLSAYWQGAQAR</sequence>
<protein>
    <submittedName>
        <fullName evidence="2">Uncharacterized protein</fullName>
    </submittedName>
</protein>
<proteinExistence type="predicted"/>
<organism evidence="2 3">
    <name type="scientific">Symbiodinium microadriaticum</name>
    <name type="common">Dinoflagellate</name>
    <name type="synonym">Zooxanthella microadriatica</name>
    <dbReference type="NCBI Taxonomy" id="2951"/>
    <lineage>
        <taxon>Eukaryota</taxon>
        <taxon>Sar</taxon>
        <taxon>Alveolata</taxon>
        <taxon>Dinophyceae</taxon>
        <taxon>Suessiales</taxon>
        <taxon>Symbiodiniaceae</taxon>
        <taxon>Symbiodinium</taxon>
    </lineage>
</organism>
<name>A0A1Q9CPU9_SYMMI</name>
<comment type="caution">
    <text evidence="2">The sequence shown here is derived from an EMBL/GenBank/DDBJ whole genome shotgun (WGS) entry which is preliminary data.</text>
</comment>
<feature type="region of interest" description="Disordered" evidence="1">
    <location>
        <begin position="440"/>
        <end position="474"/>
    </location>
</feature>
<accession>A0A1Q9CPU9</accession>
<evidence type="ECO:0000256" key="1">
    <source>
        <dbReference type="SAM" id="MobiDB-lite"/>
    </source>
</evidence>
<dbReference type="EMBL" id="LSRX01001005">
    <property type="protein sequence ID" value="OLP84948.1"/>
    <property type="molecule type" value="Genomic_DNA"/>
</dbReference>
<dbReference type="AlphaFoldDB" id="A0A1Q9CPU9"/>
<evidence type="ECO:0000313" key="3">
    <source>
        <dbReference type="Proteomes" id="UP000186817"/>
    </source>
</evidence>
<keyword evidence="3" id="KW-1185">Reference proteome</keyword>
<reference evidence="2 3" key="1">
    <citation type="submission" date="2016-02" db="EMBL/GenBank/DDBJ databases">
        <title>Genome analysis of coral dinoflagellate symbionts highlights evolutionary adaptations to a symbiotic lifestyle.</title>
        <authorList>
            <person name="Aranda M."/>
            <person name="Li Y."/>
            <person name="Liew Y.J."/>
            <person name="Baumgarten S."/>
            <person name="Simakov O."/>
            <person name="Wilson M."/>
            <person name="Piel J."/>
            <person name="Ashoor H."/>
            <person name="Bougouffa S."/>
            <person name="Bajic V.B."/>
            <person name="Ryu T."/>
            <person name="Ravasi T."/>
            <person name="Bayer T."/>
            <person name="Micklem G."/>
            <person name="Kim H."/>
            <person name="Bhak J."/>
            <person name="Lajeunesse T.C."/>
            <person name="Voolstra C.R."/>
        </authorList>
    </citation>
    <scope>NUCLEOTIDE SEQUENCE [LARGE SCALE GENOMIC DNA]</scope>
    <source>
        <strain evidence="2 3">CCMP2467</strain>
    </source>
</reference>